<evidence type="ECO:0000256" key="6">
    <source>
        <dbReference type="ARBA" id="ARBA00023242"/>
    </source>
</evidence>
<dbReference type="SUPFAM" id="SSF57667">
    <property type="entry name" value="beta-beta-alpha zinc fingers"/>
    <property type="match status" value="2"/>
</dbReference>
<dbReference type="EMBL" id="MU151414">
    <property type="protein sequence ID" value="KAF9444001.1"/>
    <property type="molecule type" value="Genomic_DNA"/>
</dbReference>
<dbReference type="GO" id="GO:0006364">
    <property type="term" value="P:rRNA processing"/>
    <property type="evidence" value="ECO:0007669"/>
    <property type="project" value="TreeGrafter"/>
</dbReference>
<evidence type="ECO:0000313" key="10">
    <source>
        <dbReference type="EMBL" id="KAF9444001.1"/>
    </source>
</evidence>
<comment type="caution">
    <text evidence="10">The sequence shown here is derived from an EMBL/GenBank/DDBJ whole genome shotgun (WGS) entry which is preliminary data.</text>
</comment>
<evidence type="ECO:0000256" key="5">
    <source>
        <dbReference type="ARBA" id="ARBA00022833"/>
    </source>
</evidence>
<evidence type="ECO:0000259" key="9">
    <source>
        <dbReference type="PROSITE" id="PS00028"/>
    </source>
</evidence>
<name>A0A9P5X747_9AGAR</name>
<dbReference type="Pfam" id="PF08790">
    <property type="entry name" value="zf-LYAR"/>
    <property type="match status" value="1"/>
</dbReference>
<dbReference type="InterPro" id="IPR014898">
    <property type="entry name" value="Znf_C2H2_LYAR"/>
</dbReference>
<keyword evidence="4 8" id="KW-0863">Zinc-finger</keyword>
<organism evidence="10 11">
    <name type="scientific">Macrolepiota fuliginosa MF-IS2</name>
    <dbReference type="NCBI Taxonomy" id="1400762"/>
    <lineage>
        <taxon>Eukaryota</taxon>
        <taxon>Fungi</taxon>
        <taxon>Dikarya</taxon>
        <taxon>Basidiomycota</taxon>
        <taxon>Agaricomycotina</taxon>
        <taxon>Agaricomycetes</taxon>
        <taxon>Agaricomycetidae</taxon>
        <taxon>Agaricales</taxon>
        <taxon>Agaricineae</taxon>
        <taxon>Agaricaceae</taxon>
        <taxon>Macrolepiota</taxon>
    </lineage>
</organism>
<proteinExistence type="inferred from homology"/>
<evidence type="ECO:0000256" key="3">
    <source>
        <dbReference type="ARBA" id="ARBA00022737"/>
    </source>
</evidence>
<dbReference type="PROSITE" id="PS00028">
    <property type="entry name" value="ZINC_FINGER_C2H2_1"/>
    <property type="match status" value="1"/>
</dbReference>
<gene>
    <name evidence="10" type="ORF">P691DRAFT_839249</name>
</gene>
<reference evidence="10" key="1">
    <citation type="submission" date="2020-11" db="EMBL/GenBank/DDBJ databases">
        <authorList>
            <consortium name="DOE Joint Genome Institute"/>
            <person name="Ahrendt S."/>
            <person name="Riley R."/>
            <person name="Andreopoulos W."/>
            <person name="Labutti K."/>
            <person name="Pangilinan J."/>
            <person name="Ruiz-Duenas F.J."/>
            <person name="Barrasa J.M."/>
            <person name="Sanchez-Garcia M."/>
            <person name="Camarero S."/>
            <person name="Miyauchi S."/>
            <person name="Serrano A."/>
            <person name="Linde D."/>
            <person name="Babiker R."/>
            <person name="Drula E."/>
            <person name="Ayuso-Fernandez I."/>
            <person name="Pacheco R."/>
            <person name="Padilla G."/>
            <person name="Ferreira P."/>
            <person name="Barriuso J."/>
            <person name="Kellner H."/>
            <person name="Castanera R."/>
            <person name="Alfaro M."/>
            <person name="Ramirez L."/>
            <person name="Pisabarro A.G."/>
            <person name="Kuo A."/>
            <person name="Tritt A."/>
            <person name="Lipzen A."/>
            <person name="He G."/>
            <person name="Yan M."/>
            <person name="Ng V."/>
            <person name="Cullen D."/>
            <person name="Martin F."/>
            <person name="Rosso M.-N."/>
            <person name="Henrissat B."/>
            <person name="Hibbett D."/>
            <person name="Martinez A.T."/>
            <person name="Grigoriev I.V."/>
        </authorList>
    </citation>
    <scope>NUCLEOTIDE SEQUENCE</scope>
    <source>
        <strain evidence="10">MF-IS2</strain>
    </source>
</reference>
<dbReference type="GO" id="GO:0005730">
    <property type="term" value="C:nucleolus"/>
    <property type="evidence" value="ECO:0007669"/>
    <property type="project" value="TreeGrafter"/>
</dbReference>
<dbReference type="PANTHER" id="PTHR13100">
    <property type="entry name" value="CELL GROWTH-REGULATING NUCLEOLAR PROTEIN LYAR"/>
    <property type="match status" value="1"/>
</dbReference>
<accession>A0A9P5X747</accession>
<keyword evidence="3" id="KW-0677">Repeat</keyword>
<evidence type="ECO:0000256" key="4">
    <source>
        <dbReference type="ARBA" id="ARBA00022771"/>
    </source>
</evidence>
<keyword evidence="5" id="KW-0862">Zinc</keyword>
<dbReference type="GO" id="GO:0003677">
    <property type="term" value="F:DNA binding"/>
    <property type="evidence" value="ECO:0007669"/>
    <property type="project" value="InterPro"/>
</dbReference>
<dbReference type="InterPro" id="IPR039999">
    <property type="entry name" value="LYAR"/>
</dbReference>
<dbReference type="PANTHER" id="PTHR13100:SF10">
    <property type="entry name" value="CELL GROWTH-REGULATING NUCLEOLAR PROTEIN"/>
    <property type="match status" value="1"/>
</dbReference>
<dbReference type="FunFam" id="3.30.1490.490:FF:000001">
    <property type="entry name" value="cell growth-regulating nucleolar protein-like"/>
    <property type="match status" value="1"/>
</dbReference>
<evidence type="ECO:0000256" key="7">
    <source>
        <dbReference type="ARBA" id="ARBA00061084"/>
    </source>
</evidence>
<dbReference type="PROSITE" id="PS51804">
    <property type="entry name" value="ZF_C2HC_LYAR"/>
    <property type="match status" value="1"/>
</dbReference>
<dbReference type="InterPro" id="IPR036236">
    <property type="entry name" value="Znf_C2H2_sf"/>
</dbReference>
<evidence type="ECO:0000256" key="8">
    <source>
        <dbReference type="PROSITE-ProRule" id="PRU01145"/>
    </source>
</evidence>
<comment type="similarity">
    <text evidence="7">Belongs to the UPF0743 family.</text>
</comment>
<comment type="subcellular location">
    <subcellularLocation>
        <location evidence="1">Nucleus</location>
    </subcellularLocation>
</comment>
<dbReference type="OrthoDB" id="21474at2759"/>
<dbReference type="AlphaFoldDB" id="A0A9P5X747"/>
<evidence type="ECO:0000256" key="1">
    <source>
        <dbReference type="ARBA" id="ARBA00004123"/>
    </source>
</evidence>
<keyword evidence="6" id="KW-0539">Nucleus</keyword>
<dbReference type="GO" id="GO:0008270">
    <property type="term" value="F:zinc ion binding"/>
    <property type="evidence" value="ECO:0007669"/>
    <property type="project" value="UniProtKB-KW"/>
</dbReference>
<keyword evidence="2" id="KW-0479">Metal-binding</keyword>
<evidence type="ECO:0000313" key="11">
    <source>
        <dbReference type="Proteomes" id="UP000807342"/>
    </source>
</evidence>
<dbReference type="Gene3D" id="3.30.1490.490">
    <property type="match status" value="1"/>
</dbReference>
<evidence type="ECO:0000256" key="2">
    <source>
        <dbReference type="ARBA" id="ARBA00022723"/>
    </source>
</evidence>
<dbReference type="GO" id="GO:0000122">
    <property type="term" value="P:negative regulation of transcription by RNA polymerase II"/>
    <property type="evidence" value="ECO:0007669"/>
    <property type="project" value="TreeGrafter"/>
</dbReference>
<keyword evidence="11" id="KW-1185">Reference proteome</keyword>
<dbReference type="InterPro" id="IPR013087">
    <property type="entry name" value="Znf_C2H2_type"/>
</dbReference>
<sequence>MVSFQCHNCGDVVKKPKLDQHHSRCHGGFDCIDCSTTFNTPAEYKSHTSCISEAEKYQKSVYKGPRNVCRYSQSSPFSRSLVQFVCRDSKMVVTIMDTTNKMVAQEADTRTKMGEVGIPMEDVEDHNGTNRELAQQVLMIPPLGRLRGCRP</sequence>
<dbReference type="Proteomes" id="UP000807342">
    <property type="component" value="Unassembled WGS sequence"/>
</dbReference>
<feature type="domain" description="C2H2-type" evidence="9">
    <location>
        <begin position="6"/>
        <end position="26"/>
    </location>
</feature>
<protein>
    <recommendedName>
        <fullName evidence="9">C2H2-type domain-containing protein</fullName>
    </recommendedName>
</protein>